<keyword evidence="6 7" id="KW-0472">Membrane</keyword>
<dbReference type="PANTHER" id="PTHR33778">
    <property type="entry name" value="PROTEIN MGTC"/>
    <property type="match status" value="1"/>
</dbReference>
<evidence type="ECO:0000259" key="8">
    <source>
        <dbReference type="Pfam" id="PF02308"/>
    </source>
</evidence>
<comment type="subcellular location">
    <subcellularLocation>
        <location evidence="7">Cell inner membrane</location>
        <topology evidence="7">Multi-pass membrane protein</topology>
    </subcellularLocation>
    <subcellularLocation>
        <location evidence="1">Cell membrane</location>
        <topology evidence="1">Multi-pass membrane protein</topology>
    </subcellularLocation>
</comment>
<dbReference type="RefSeq" id="WP_007088449.1">
    <property type="nucleotide sequence ID" value="NZ_CP004388.1"/>
</dbReference>
<dbReference type="KEGG" id="txi:TH3_20320"/>
<dbReference type="Pfam" id="PF02308">
    <property type="entry name" value="MgtC"/>
    <property type="match status" value="1"/>
</dbReference>
<name>A0AB72UIA4_9PROT</name>
<dbReference type="InterPro" id="IPR003416">
    <property type="entry name" value="MgtC/SapB/SrpB/YhiD_fam"/>
</dbReference>
<evidence type="ECO:0000256" key="4">
    <source>
        <dbReference type="ARBA" id="ARBA00022692"/>
    </source>
</evidence>
<dbReference type="PANTHER" id="PTHR33778:SF1">
    <property type="entry name" value="MAGNESIUM TRANSPORTER YHID-RELATED"/>
    <property type="match status" value="1"/>
</dbReference>
<keyword evidence="3" id="KW-1003">Cell membrane</keyword>
<feature type="transmembrane region" description="Helical" evidence="7">
    <location>
        <begin position="50"/>
        <end position="68"/>
    </location>
</feature>
<feature type="transmembrane region" description="Helical" evidence="7">
    <location>
        <begin position="12"/>
        <end position="38"/>
    </location>
</feature>
<evidence type="ECO:0000256" key="2">
    <source>
        <dbReference type="ARBA" id="ARBA00009298"/>
    </source>
</evidence>
<evidence type="ECO:0000256" key="1">
    <source>
        <dbReference type="ARBA" id="ARBA00004651"/>
    </source>
</evidence>
<feature type="transmembrane region" description="Helical" evidence="7">
    <location>
        <begin position="133"/>
        <end position="151"/>
    </location>
</feature>
<feature type="transmembrane region" description="Helical" evidence="7">
    <location>
        <begin position="80"/>
        <end position="102"/>
    </location>
</feature>
<reference evidence="9 10" key="1">
    <citation type="journal article" date="2012" name="J. Bacteriol.">
        <title>Genome sequence of Thalassospira xiamenensis type strain M-5.</title>
        <authorList>
            <person name="Lai Q."/>
            <person name="Shao Z."/>
        </authorList>
    </citation>
    <scope>NUCLEOTIDE SEQUENCE [LARGE SCALE GENOMIC DNA]</scope>
    <source>
        <strain evidence="9 10">M-5</strain>
    </source>
</reference>
<keyword evidence="4 7" id="KW-0812">Transmembrane</keyword>
<feature type="transmembrane region" description="Helical" evidence="7">
    <location>
        <begin position="109"/>
        <end position="127"/>
    </location>
</feature>
<sequence>MTNLSYLATVEGYFDIAVVDMILRLCAATVIGMLIGLNRDVNGKPTGMRTLALVALGAAVVSVVAVHFEDLIDHPDALSRVVQGILQGVLTGIGFIGAGVILRHPKDMSVSGLTTAATVWITAALGIACALAAWHIVVIATVLTLIVLIVLKPVELMLVRLLGSDETVEDIRKDNEG</sequence>
<keyword evidence="5 7" id="KW-1133">Transmembrane helix</keyword>
<comment type="similarity">
    <text evidence="2 7">Belongs to the MgtC/SapB family.</text>
</comment>
<dbReference type="InterPro" id="IPR049177">
    <property type="entry name" value="MgtC_SapB_SrpB_YhiD_N"/>
</dbReference>
<evidence type="ECO:0000256" key="5">
    <source>
        <dbReference type="ARBA" id="ARBA00022989"/>
    </source>
</evidence>
<protein>
    <recommendedName>
        <fullName evidence="7">Protein MgtC</fullName>
    </recommendedName>
</protein>
<accession>A0AB72UIA4</accession>
<proteinExistence type="inferred from homology"/>
<dbReference type="AlphaFoldDB" id="A0AB72UIA4"/>
<feature type="domain" description="MgtC/SapB/SrpB/YhiD N-terminal" evidence="8">
    <location>
        <begin position="25"/>
        <end position="155"/>
    </location>
</feature>
<keyword evidence="7" id="KW-0997">Cell inner membrane</keyword>
<dbReference type="GO" id="GO:0005886">
    <property type="term" value="C:plasma membrane"/>
    <property type="evidence" value="ECO:0007669"/>
    <property type="project" value="UniProtKB-SubCell"/>
</dbReference>
<evidence type="ECO:0000313" key="9">
    <source>
        <dbReference type="EMBL" id="AJD54166.1"/>
    </source>
</evidence>
<evidence type="ECO:0000256" key="6">
    <source>
        <dbReference type="ARBA" id="ARBA00023136"/>
    </source>
</evidence>
<dbReference type="EMBL" id="CP004388">
    <property type="protein sequence ID" value="AJD54166.1"/>
    <property type="molecule type" value="Genomic_DNA"/>
</dbReference>
<dbReference type="PRINTS" id="PR01837">
    <property type="entry name" value="MGTCSAPBPROT"/>
</dbReference>
<dbReference type="GeneID" id="31929739"/>
<gene>
    <name evidence="9" type="ORF">TH3_20320</name>
</gene>
<organism evidence="9 10">
    <name type="scientific">Thalassospira xiamenensis M-5 = DSM 17429</name>
    <dbReference type="NCBI Taxonomy" id="1123366"/>
    <lineage>
        <taxon>Bacteria</taxon>
        <taxon>Pseudomonadati</taxon>
        <taxon>Pseudomonadota</taxon>
        <taxon>Alphaproteobacteria</taxon>
        <taxon>Rhodospirillales</taxon>
        <taxon>Thalassospiraceae</taxon>
        <taxon>Thalassospira</taxon>
    </lineage>
</organism>
<evidence type="ECO:0000256" key="7">
    <source>
        <dbReference type="RuleBase" id="RU365041"/>
    </source>
</evidence>
<evidence type="ECO:0000256" key="3">
    <source>
        <dbReference type="ARBA" id="ARBA00022475"/>
    </source>
</evidence>
<dbReference type="Proteomes" id="UP000007127">
    <property type="component" value="Chromosome"/>
</dbReference>
<evidence type="ECO:0000313" key="10">
    <source>
        <dbReference type="Proteomes" id="UP000007127"/>
    </source>
</evidence>